<dbReference type="InterPro" id="IPR017871">
    <property type="entry name" value="ABC_transporter-like_CS"/>
</dbReference>
<reference evidence="6" key="1">
    <citation type="submission" date="2020-07" db="EMBL/GenBank/DDBJ databases">
        <title>Vallitalea pronyensis genome.</title>
        <authorList>
            <person name="Postec A."/>
        </authorList>
    </citation>
    <scope>NUCLEOTIDE SEQUENCE</scope>
    <source>
        <strain evidence="6">FatNI3</strain>
    </source>
</reference>
<proteinExistence type="inferred from homology"/>
<dbReference type="PROSITE" id="PS50893">
    <property type="entry name" value="ABC_TRANSPORTER_2"/>
    <property type="match status" value="1"/>
</dbReference>
<name>A0A8J8ML92_9FIRM</name>
<protein>
    <submittedName>
        <fullName evidence="6">ATP-binding cassette domain-containing protein</fullName>
    </submittedName>
</protein>
<evidence type="ECO:0000313" key="6">
    <source>
        <dbReference type="EMBL" id="QUI23589.1"/>
    </source>
</evidence>
<dbReference type="InterPro" id="IPR027417">
    <property type="entry name" value="P-loop_NTPase"/>
</dbReference>
<dbReference type="KEGG" id="vpy:HZI73_15410"/>
<keyword evidence="7" id="KW-1185">Reference proteome</keyword>
<evidence type="ECO:0000256" key="3">
    <source>
        <dbReference type="ARBA" id="ARBA00022741"/>
    </source>
</evidence>
<dbReference type="GO" id="GO:0005524">
    <property type="term" value="F:ATP binding"/>
    <property type="evidence" value="ECO:0007669"/>
    <property type="project" value="UniProtKB-KW"/>
</dbReference>
<accession>A0A8J8ML92</accession>
<gene>
    <name evidence="6" type="ORF">HZI73_15410</name>
</gene>
<dbReference type="SMART" id="SM00382">
    <property type="entry name" value="AAA"/>
    <property type="match status" value="1"/>
</dbReference>
<dbReference type="PANTHER" id="PTHR43335:SF8">
    <property type="entry name" value="ABC TRANSPORTER, ATP-BINDING PROTEIN"/>
    <property type="match status" value="1"/>
</dbReference>
<evidence type="ECO:0000256" key="4">
    <source>
        <dbReference type="ARBA" id="ARBA00022840"/>
    </source>
</evidence>
<dbReference type="AlphaFoldDB" id="A0A8J8ML92"/>
<keyword evidence="4 6" id="KW-0067">ATP-binding</keyword>
<dbReference type="InterPro" id="IPR003439">
    <property type="entry name" value="ABC_transporter-like_ATP-bd"/>
</dbReference>
<keyword evidence="3" id="KW-0547">Nucleotide-binding</keyword>
<dbReference type="SUPFAM" id="SSF52540">
    <property type="entry name" value="P-loop containing nucleoside triphosphate hydrolases"/>
    <property type="match status" value="1"/>
</dbReference>
<dbReference type="PROSITE" id="PS00211">
    <property type="entry name" value="ABC_TRANSPORTER_1"/>
    <property type="match status" value="1"/>
</dbReference>
<evidence type="ECO:0000259" key="5">
    <source>
        <dbReference type="PROSITE" id="PS50893"/>
    </source>
</evidence>
<dbReference type="Pfam" id="PF00005">
    <property type="entry name" value="ABC_tran"/>
    <property type="match status" value="1"/>
</dbReference>
<dbReference type="RefSeq" id="WP_212694274.1">
    <property type="nucleotide sequence ID" value="NZ_CP058649.1"/>
</dbReference>
<feature type="domain" description="ABC transporter" evidence="5">
    <location>
        <begin position="6"/>
        <end position="234"/>
    </location>
</feature>
<evidence type="ECO:0000256" key="1">
    <source>
        <dbReference type="ARBA" id="ARBA00005417"/>
    </source>
</evidence>
<keyword evidence="2" id="KW-0813">Transport</keyword>
<comment type="similarity">
    <text evidence="1">Belongs to the ABC transporter superfamily.</text>
</comment>
<dbReference type="PANTHER" id="PTHR43335">
    <property type="entry name" value="ABC TRANSPORTER, ATP-BINDING PROTEIN"/>
    <property type="match status" value="1"/>
</dbReference>
<dbReference type="Proteomes" id="UP000683246">
    <property type="component" value="Chromosome"/>
</dbReference>
<sequence>MDTCVIRTKGLTKIYGQTKALDDVSMTIKPGQIYGLIGQNGAGKTTLMRIISGLAYSQDGELQVFEGMRPKANEEARKRIGTLIEGPALYPHMHAYGNLNADRIQKGIPGTACIDRVLRLVDLTETKRKKVKHFSLGMKQRLGIAMALLSEPEFLILDEPVNGLDPMGIIEIRKLLTKLNEQEGVTILISSHILSELDQLANYYGILHEGRLVQEISGAMLQEKCKKYLYVHVNDVTRATVILENHLKTTNYEVRPEGVIHLYDYLNDSAKVATELSLGGIAVKEIVPKGDSLETYFAKTIGGTSYV</sequence>
<organism evidence="6 7">
    <name type="scientific">Vallitalea pronyensis</name>
    <dbReference type="NCBI Taxonomy" id="1348613"/>
    <lineage>
        <taxon>Bacteria</taxon>
        <taxon>Bacillati</taxon>
        <taxon>Bacillota</taxon>
        <taxon>Clostridia</taxon>
        <taxon>Lachnospirales</taxon>
        <taxon>Vallitaleaceae</taxon>
        <taxon>Vallitalea</taxon>
    </lineage>
</organism>
<dbReference type="Gene3D" id="3.40.50.300">
    <property type="entry name" value="P-loop containing nucleotide triphosphate hydrolases"/>
    <property type="match status" value="1"/>
</dbReference>
<dbReference type="GO" id="GO:0016887">
    <property type="term" value="F:ATP hydrolysis activity"/>
    <property type="evidence" value="ECO:0007669"/>
    <property type="project" value="InterPro"/>
</dbReference>
<evidence type="ECO:0000313" key="7">
    <source>
        <dbReference type="Proteomes" id="UP000683246"/>
    </source>
</evidence>
<dbReference type="InterPro" id="IPR003593">
    <property type="entry name" value="AAA+_ATPase"/>
</dbReference>
<dbReference type="EMBL" id="CP058649">
    <property type="protein sequence ID" value="QUI23589.1"/>
    <property type="molecule type" value="Genomic_DNA"/>
</dbReference>
<evidence type="ECO:0000256" key="2">
    <source>
        <dbReference type="ARBA" id="ARBA00022448"/>
    </source>
</evidence>